<dbReference type="InterPro" id="IPR032527">
    <property type="entry name" value="DUF4959"/>
</dbReference>
<dbReference type="Pfam" id="PF17166">
    <property type="entry name" value="DUF5126"/>
    <property type="match status" value="1"/>
</dbReference>
<comment type="caution">
    <text evidence="4">The sequence shown here is derived from an EMBL/GenBank/DDBJ whole genome shotgun (WGS) entry which is preliminary data.</text>
</comment>
<dbReference type="Pfam" id="PF16391">
    <property type="entry name" value="DUF5000"/>
    <property type="match status" value="1"/>
</dbReference>
<dbReference type="InterPro" id="IPR032164">
    <property type="entry name" value="DUF5000"/>
</dbReference>
<evidence type="ECO:0000259" key="3">
    <source>
        <dbReference type="Pfam" id="PF17166"/>
    </source>
</evidence>
<keyword evidence="5" id="KW-1185">Reference proteome</keyword>
<gene>
    <name evidence="4" type="ORF">KK062_05250</name>
</gene>
<dbReference type="InterPro" id="IPR008979">
    <property type="entry name" value="Galactose-bd-like_sf"/>
</dbReference>
<name>A0AAP2DUT7_9BACT</name>
<organism evidence="4 5">
    <name type="scientific">Dawidia cretensis</name>
    <dbReference type="NCBI Taxonomy" id="2782350"/>
    <lineage>
        <taxon>Bacteria</taxon>
        <taxon>Pseudomonadati</taxon>
        <taxon>Bacteroidota</taxon>
        <taxon>Cytophagia</taxon>
        <taxon>Cytophagales</taxon>
        <taxon>Chryseotaleaceae</taxon>
        <taxon>Dawidia</taxon>
    </lineage>
</organism>
<accession>A0AAP2DUT7</accession>
<feature type="domain" description="DUF5126" evidence="3">
    <location>
        <begin position="122"/>
        <end position="223"/>
    </location>
</feature>
<evidence type="ECO:0000313" key="4">
    <source>
        <dbReference type="EMBL" id="MBT1707616.1"/>
    </source>
</evidence>
<dbReference type="AlphaFoldDB" id="A0AAP2DUT7"/>
<evidence type="ECO:0000259" key="1">
    <source>
        <dbReference type="Pfam" id="PF16323"/>
    </source>
</evidence>
<reference evidence="4 5" key="1">
    <citation type="submission" date="2021-05" db="EMBL/GenBank/DDBJ databases">
        <title>A Polyphasic approach of four new species of the genus Ohtaekwangia: Ohtaekwangia histidinii sp. nov., Ohtaekwangia cretensis sp. nov., Ohtaekwangia indiensis sp. nov., Ohtaekwangia reichenbachii sp. nov. from diverse environment.</title>
        <authorList>
            <person name="Octaviana S."/>
        </authorList>
    </citation>
    <scope>NUCLEOTIDE SEQUENCE [LARGE SCALE GENOMIC DNA]</scope>
    <source>
        <strain evidence="4 5">PWU5</strain>
    </source>
</reference>
<dbReference type="Gene3D" id="2.60.120.260">
    <property type="entry name" value="Galactose-binding domain-like"/>
    <property type="match status" value="1"/>
</dbReference>
<dbReference type="Pfam" id="PF16323">
    <property type="entry name" value="DUF4959"/>
    <property type="match status" value="1"/>
</dbReference>
<protein>
    <submittedName>
        <fullName evidence="4">DUF4959 domain-containing protein</fullName>
    </submittedName>
</protein>
<feature type="domain" description="DUF5000" evidence="2">
    <location>
        <begin position="249"/>
        <end position="386"/>
    </location>
</feature>
<evidence type="ECO:0000313" key="5">
    <source>
        <dbReference type="Proteomes" id="UP001319080"/>
    </source>
</evidence>
<feature type="domain" description="DUF4959" evidence="1">
    <location>
        <begin position="18"/>
        <end position="121"/>
    </location>
</feature>
<dbReference type="InterPro" id="IPR033431">
    <property type="entry name" value="DUF5126"/>
</dbReference>
<sequence>MNMRNTLFYIVIGFIAPACKEESFWQEPIDTNPPGEIANVEVENIPGGAILRYALPHDEDLLYVKAVYSLQDGITSEVRASLYNDTLKIQGFGDTAERQVKLIAVDRSRNESPAVETTIVPLEPPVVTIGETLELIPDFGGVHAYWQNPARAEISVVILKEDHNKEYVPLETFYSSVKAGEGAKREMDTIPVNIGAYVQDRWGNRSEIKYYTLTPIYETKFDRNKFNAVELPGDQPSAFGWVKPRMWDDIMGDQGFSSPGGSGVWPHSVTIDLGVVVQMSRLRVFQRQGTYIFSEGNPRKFEVWGAEQLDGSGNWDSWTKLMDCTSVKPSGLPMGQNTDEDVSRANNGEDFICPVTAPKVRYIRIKVIQTWSGGDNFQISELQFFGDNR</sequence>
<dbReference type="Proteomes" id="UP001319080">
    <property type="component" value="Unassembled WGS sequence"/>
</dbReference>
<evidence type="ECO:0000259" key="2">
    <source>
        <dbReference type="Pfam" id="PF16391"/>
    </source>
</evidence>
<dbReference type="RefSeq" id="WP_254083207.1">
    <property type="nucleotide sequence ID" value="NZ_JAHESE010000003.1"/>
</dbReference>
<proteinExistence type="predicted"/>
<dbReference type="SUPFAM" id="SSF49785">
    <property type="entry name" value="Galactose-binding domain-like"/>
    <property type="match status" value="1"/>
</dbReference>
<dbReference type="EMBL" id="JAHESE010000003">
    <property type="protein sequence ID" value="MBT1707616.1"/>
    <property type="molecule type" value="Genomic_DNA"/>
</dbReference>